<dbReference type="InterPro" id="IPR002695">
    <property type="entry name" value="PurH-like"/>
</dbReference>
<dbReference type="STRING" id="1802591.A2113_03620"/>
<dbReference type="InterPro" id="IPR036914">
    <property type="entry name" value="MGS-like_dom_sf"/>
</dbReference>
<dbReference type="InterPro" id="IPR024051">
    <property type="entry name" value="AICAR_Tfase_dup_dom_sf"/>
</dbReference>
<dbReference type="SMART" id="SM00851">
    <property type="entry name" value="MGS"/>
    <property type="match status" value="1"/>
</dbReference>
<dbReference type="PROSITE" id="PS51855">
    <property type="entry name" value="MGS"/>
    <property type="match status" value="1"/>
</dbReference>
<evidence type="ECO:0000313" key="10">
    <source>
        <dbReference type="EMBL" id="OGY21624.1"/>
    </source>
</evidence>
<dbReference type="NCBIfam" id="NF002049">
    <property type="entry name" value="PRK00881.1"/>
    <property type="match status" value="1"/>
</dbReference>
<evidence type="ECO:0000256" key="8">
    <source>
        <dbReference type="HAMAP-Rule" id="MF_00139"/>
    </source>
</evidence>
<comment type="pathway">
    <text evidence="2 8">Purine metabolism; IMP biosynthesis via de novo pathway; 5-formamido-1-(5-phospho-D-ribosyl)imidazole-4-carboxamide from 5-amino-1-(5-phospho-D-ribosyl)imidazole-4-carboxamide (10-formyl THF route): step 1/1.</text>
</comment>
<dbReference type="InterPro" id="IPR016193">
    <property type="entry name" value="Cytidine_deaminase-like"/>
</dbReference>
<dbReference type="GO" id="GO:0005829">
    <property type="term" value="C:cytosol"/>
    <property type="evidence" value="ECO:0007669"/>
    <property type="project" value="TreeGrafter"/>
</dbReference>
<comment type="pathway">
    <text evidence="1 8">Purine metabolism; IMP biosynthesis via de novo pathway; IMP from 5-formamido-1-(5-phospho-D-ribosyl)imidazole-4-carboxamide: step 1/1.</text>
</comment>
<comment type="catalytic activity">
    <reaction evidence="8">
        <text>IMP + H2O = 5-formamido-1-(5-phospho-D-ribosyl)imidazole-4-carboxamide</text>
        <dbReference type="Rhea" id="RHEA:18445"/>
        <dbReference type="ChEBI" id="CHEBI:15377"/>
        <dbReference type="ChEBI" id="CHEBI:58053"/>
        <dbReference type="ChEBI" id="CHEBI:58467"/>
        <dbReference type="EC" id="3.5.4.10"/>
    </reaction>
</comment>
<comment type="catalytic activity">
    <reaction evidence="8">
        <text>(6R)-10-formyltetrahydrofolate + 5-amino-1-(5-phospho-beta-D-ribosyl)imidazole-4-carboxamide = 5-formamido-1-(5-phospho-D-ribosyl)imidazole-4-carboxamide + (6S)-5,6,7,8-tetrahydrofolate</text>
        <dbReference type="Rhea" id="RHEA:22192"/>
        <dbReference type="ChEBI" id="CHEBI:57453"/>
        <dbReference type="ChEBI" id="CHEBI:58467"/>
        <dbReference type="ChEBI" id="CHEBI:58475"/>
        <dbReference type="ChEBI" id="CHEBI:195366"/>
        <dbReference type="EC" id="2.1.2.3"/>
    </reaction>
</comment>
<dbReference type="SUPFAM" id="SSF53927">
    <property type="entry name" value="Cytidine deaminase-like"/>
    <property type="match status" value="1"/>
</dbReference>
<dbReference type="PANTHER" id="PTHR11692:SF0">
    <property type="entry name" value="BIFUNCTIONAL PURINE BIOSYNTHESIS PROTEIN ATIC"/>
    <property type="match status" value="1"/>
</dbReference>
<dbReference type="SUPFAM" id="SSF52335">
    <property type="entry name" value="Methylglyoxal synthase-like"/>
    <property type="match status" value="1"/>
</dbReference>
<dbReference type="Proteomes" id="UP000176299">
    <property type="component" value="Unassembled WGS sequence"/>
</dbReference>
<dbReference type="Pfam" id="PF02142">
    <property type="entry name" value="MGS"/>
    <property type="match status" value="1"/>
</dbReference>
<sequence>MSQKRALISVFNKEEVVEFAKNLENLGWEIVSTGGTSRFLKRAGIKVTPIEKITGRSEILDGRVKTIAYQIAAGLLFDRKKPKHRAEIKKSNIKPIDMVVCSLYPFEKTVSGKHSLEEAVEMIDIGGVTLLRAAAKNYEYVTVVTDPKYYPLILRELEKVGEVSLETKKRLASKVFWKVADYDAAIDVYLAKRFCQEEIIKLNFCEGKKLRYGENPHLAGWFYKTQDPADPLAISDFKFLQGKEVSFNNTLDISAAIDLICEIGQEKPSCAILKHGSPCGAATKDSIHQAYHSAWYEGDPLAAFGGIVIVNRLVDEKLARKMLFDRGQKKFFEVLLAPKVEVAALNFFGERKNLIILENPTLEKPKIRKAFDFKFVRGGILKGDFDSKVISEKDLKIVSKQRPTKKQIEDLLFAFKIVKASRSNAVAIAKNQTLISSGVGQQDRKEACKLAVFKSADPSRGKSQQTAIGAVAASDGFFPFADGPEILIKAGIKAIIQPGGSLRDQETINLCNRHKVALVFTGVRAFKH</sequence>
<dbReference type="UniPathway" id="UPA00074">
    <property type="reaction ID" value="UER00133"/>
</dbReference>
<dbReference type="PIRSF" id="PIRSF000414">
    <property type="entry name" value="AICARFT_IMPCHas"/>
    <property type="match status" value="1"/>
</dbReference>
<dbReference type="AlphaFoldDB" id="A0A1G1W211"/>
<name>A0A1G1W211_9BACT</name>
<comment type="caution">
    <text evidence="10">The sequence shown here is derived from an EMBL/GenBank/DDBJ whole genome shotgun (WGS) entry which is preliminary data.</text>
</comment>
<keyword evidence="6 8" id="KW-0378">Hydrolase</keyword>
<evidence type="ECO:0000256" key="4">
    <source>
        <dbReference type="ARBA" id="ARBA00022679"/>
    </source>
</evidence>
<dbReference type="CDD" id="cd01421">
    <property type="entry name" value="IMPCH"/>
    <property type="match status" value="1"/>
</dbReference>
<dbReference type="SMART" id="SM00798">
    <property type="entry name" value="AICARFT_IMPCHas"/>
    <property type="match status" value="1"/>
</dbReference>
<dbReference type="Gene3D" id="3.40.140.20">
    <property type="match status" value="2"/>
</dbReference>
<dbReference type="Pfam" id="PF01808">
    <property type="entry name" value="AICARFT_IMPCHas"/>
    <property type="match status" value="1"/>
</dbReference>
<evidence type="ECO:0000256" key="1">
    <source>
        <dbReference type="ARBA" id="ARBA00004844"/>
    </source>
</evidence>
<reference evidence="10 11" key="1">
    <citation type="journal article" date="2016" name="Nat. Commun.">
        <title>Thousands of microbial genomes shed light on interconnected biogeochemical processes in an aquifer system.</title>
        <authorList>
            <person name="Anantharaman K."/>
            <person name="Brown C.T."/>
            <person name="Hug L.A."/>
            <person name="Sharon I."/>
            <person name="Castelle C.J."/>
            <person name="Probst A.J."/>
            <person name="Thomas B.C."/>
            <person name="Singh A."/>
            <person name="Wilkins M.J."/>
            <person name="Karaoz U."/>
            <person name="Brodie E.L."/>
            <person name="Williams K.H."/>
            <person name="Hubbard S.S."/>
            <person name="Banfield J.F."/>
        </authorList>
    </citation>
    <scope>NUCLEOTIDE SEQUENCE [LARGE SCALE GENOMIC DNA]</scope>
</reference>
<evidence type="ECO:0000259" key="9">
    <source>
        <dbReference type="PROSITE" id="PS51855"/>
    </source>
</evidence>
<keyword evidence="7 8" id="KW-0511">Multifunctional enzyme</keyword>
<dbReference type="EMBL" id="MHCN01000011">
    <property type="protein sequence ID" value="OGY21624.1"/>
    <property type="molecule type" value="Genomic_DNA"/>
</dbReference>
<dbReference type="Gene3D" id="3.40.50.1380">
    <property type="entry name" value="Methylglyoxal synthase-like domain"/>
    <property type="match status" value="1"/>
</dbReference>
<evidence type="ECO:0000256" key="6">
    <source>
        <dbReference type="ARBA" id="ARBA00022801"/>
    </source>
</evidence>
<accession>A0A1G1W211</accession>
<dbReference type="InterPro" id="IPR011607">
    <property type="entry name" value="MGS-like_dom"/>
</dbReference>
<feature type="domain" description="MGS-like" evidence="9">
    <location>
        <begin position="1"/>
        <end position="145"/>
    </location>
</feature>
<dbReference type="GO" id="GO:0006189">
    <property type="term" value="P:'de novo' IMP biosynthetic process"/>
    <property type="evidence" value="ECO:0007669"/>
    <property type="project" value="UniProtKB-UniRule"/>
</dbReference>
<dbReference type="PANTHER" id="PTHR11692">
    <property type="entry name" value="BIFUNCTIONAL PURINE BIOSYNTHESIS PROTEIN PURH"/>
    <property type="match status" value="1"/>
</dbReference>
<evidence type="ECO:0000256" key="5">
    <source>
        <dbReference type="ARBA" id="ARBA00022755"/>
    </source>
</evidence>
<comment type="domain">
    <text evidence="8">The IMP cyclohydrolase activity resides in the N-terminal region.</text>
</comment>
<dbReference type="GO" id="GO:0003937">
    <property type="term" value="F:IMP cyclohydrolase activity"/>
    <property type="evidence" value="ECO:0007669"/>
    <property type="project" value="UniProtKB-UniRule"/>
</dbReference>
<dbReference type="FunFam" id="3.40.50.1380:FF:000001">
    <property type="entry name" value="Bifunctional purine biosynthesis protein PurH"/>
    <property type="match status" value="1"/>
</dbReference>
<evidence type="ECO:0000313" key="11">
    <source>
        <dbReference type="Proteomes" id="UP000176299"/>
    </source>
</evidence>
<keyword evidence="5 8" id="KW-0658">Purine biosynthesis</keyword>
<evidence type="ECO:0000256" key="7">
    <source>
        <dbReference type="ARBA" id="ARBA00023268"/>
    </source>
</evidence>
<evidence type="ECO:0000256" key="3">
    <source>
        <dbReference type="ARBA" id="ARBA00007667"/>
    </source>
</evidence>
<keyword evidence="4 8" id="KW-0808">Transferase</keyword>
<evidence type="ECO:0000256" key="2">
    <source>
        <dbReference type="ARBA" id="ARBA00004954"/>
    </source>
</evidence>
<comment type="similarity">
    <text evidence="3 8">Belongs to the PurH family.</text>
</comment>
<dbReference type="HAMAP" id="MF_00139">
    <property type="entry name" value="PurH"/>
    <property type="match status" value="1"/>
</dbReference>
<dbReference type="EC" id="3.5.4.10" evidence="8"/>
<proteinExistence type="inferred from homology"/>
<gene>
    <name evidence="8" type="primary">purH</name>
    <name evidence="10" type="ORF">A2113_03620</name>
</gene>
<organism evidence="10 11">
    <name type="scientific">Candidatus Woykebacteria bacterium GWA1_44_8</name>
    <dbReference type="NCBI Taxonomy" id="1802591"/>
    <lineage>
        <taxon>Bacteria</taxon>
        <taxon>Candidatus Woykeibacteriota</taxon>
    </lineage>
</organism>
<dbReference type="EC" id="2.1.2.3" evidence="8"/>
<protein>
    <recommendedName>
        <fullName evidence="8">Bifunctional purine biosynthesis protein PurH</fullName>
    </recommendedName>
    <domain>
        <recommendedName>
            <fullName evidence="8">Phosphoribosylaminoimidazolecarboxamide formyltransferase</fullName>
            <ecNumber evidence="8">2.1.2.3</ecNumber>
        </recommendedName>
        <alternativeName>
            <fullName evidence="8">AICAR transformylase</fullName>
        </alternativeName>
    </domain>
    <domain>
        <recommendedName>
            <fullName evidence="8">IMP cyclohydrolase</fullName>
            <ecNumber evidence="8">3.5.4.10</ecNumber>
        </recommendedName>
        <alternativeName>
            <fullName evidence="8">ATIC</fullName>
        </alternativeName>
        <alternativeName>
            <fullName evidence="8">IMP synthase</fullName>
        </alternativeName>
        <alternativeName>
            <fullName evidence="8">Inosinicase</fullName>
        </alternativeName>
    </domain>
</protein>
<dbReference type="GO" id="GO:0004643">
    <property type="term" value="F:phosphoribosylaminoimidazolecarboxamide formyltransferase activity"/>
    <property type="evidence" value="ECO:0007669"/>
    <property type="project" value="UniProtKB-UniRule"/>
</dbReference>